<accession>A0A8B7AQV5</accession>
<dbReference type="CTD" id="729665"/>
<organism evidence="2 3">
    <name type="scientific">Orycteropus afer afer</name>
    <dbReference type="NCBI Taxonomy" id="1230840"/>
    <lineage>
        <taxon>Eukaryota</taxon>
        <taxon>Metazoa</taxon>
        <taxon>Chordata</taxon>
        <taxon>Craniata</taxon>
        <taxon>Vertebrata</taxon>
        <taxon>Euteleostomi</taxon>
        <taxon>Mammalia</taxon>
        <taxon>Eutheria</taxon>
        <taxon>Afrotheria</taxon>
        <taxon>Tubulidentata</taxon>
        <taxon>Orycteropodidae</taxon>
        <taxon>Orycteropus</taxon>
    </lineage>
</organism>
<sequence length="792" mass="93717">MALSDCASEKGIRDKARRTIAEKTRRVGVSTGLSLELCTVPASLGSSVATAALEQLLVVEQSLQSDYFKCDEETRNFLKGIAVAVQKLEEMRRATIDILEIETMELSRLYFLLETLPSCFTRELEECVRDARKLNLFEISQLHKGVTNIDSDIAFLKKIILELKANNEALGKKQETLQKEHEKFVLSLNHTMENKAAATIYINEIYAKINLEKEELELQKKCIEEAEEKMEKDRKEYLLRKQNLSLQIDEFKKVYESKKMVTFGKKKELDKLIIRRSEIKQTVTSTTVVLSDHNLEIAQLHGSIRDWEIKVEELKKICEILEGKVLFFSSHKEKLNDVSSYEKEEFTQKIKQVSEKLYKTRIENKELRDKLTILTRQYKIVLSEEDEMFLRKQKIQDENQKQLEFIAQKETFLAQRKVDIKNMEEGLTTLQELIETTREIYQKQIKNLADNLERESQRCIITQWKMACLLKKHKRWVDMMKAEIQQLTNTIEVLQCRRHELCEETSYREEQINTFVAQIEKLTMELKQEEEEFVYKEKQLIDEINNYEDQFSKEVKINKKKEEELDECLPQLHEAEEIYLEKHRRLEELLKIIAAQKHEETLLNNNIAQLTRDFSRYVRPLDKLKQDIKYFREQESIQIKNHFEILRNLENEIYTHDEKTELLLKENERLKAYISYLRKKTEEYARKKESLTHISSALAWKLRTKQRQYMDLWAEFQASAKEFVNDGKETMQEITSLVEKLCERDEKIELIRSWLQGNLDELRSLRENSSQMNGGSSACFTINSKLYSTVIY</sequence>
<proteinExistence type="predicted"/>
<dbReference type="AlphaFoldDB" id="A0A8B7AQV5"/>
<feature type="coiled-coil region" evidence="1">
    <location>
        <begin position="438"/>
        <end position="564"/>
    </location>
</feature>
<reference evidence="3" key="1">
    <citation type="submission" date="2025-08" db="UniProtKB">
        <authorList>
            <consortium name="RefSeq"/>
        </authorList>
    </citation>
    <scope>IDENTIFICATION</scope>
</reference>
<dbReference type="RefSeq" id="XP_007950079.1">
    <property type="nucleotide sequence ID" value="XM_007951888.1"/>
</dbReference>
<keyword evidence="2" id="KW-1185">Reference proteome</keyword>
<dbReference type="GeneID" id="103206433"/>
<dbReference type="PANTHER" id="PTHR35347:SF1">
    <property type="entry name" value="COILED-COIL DOMAIN-CONTAINING PROTEIN 175"/>
    <property type="match status" value="1"/>
</dbReference>
<keyword evidence="1" id="KW-0175">Coiled coil</keyword>
<dbReference type="InterPro" id="IPR038834">
    <property type="entry name" value="CCDC175"/>
</dbReference>
<gene>
    <name evidence="3" type="primary">CCDC175</name>
</gene>
<evidence type="ECO:0000313" key="3">
    <source>
        <dbReference type="RefSeq" id="XP_007950079.1"/>
    </source>
</evidence>
<name>A0A8B7AQV5_ORYAF</name>
<protein>
    <submittedName>
        <fullName evidence="3">Coiled-coil domain-containing protein 175</fullName>
    </submittedName>
</protein>
<evidence type="ECO:0000256" key="1">
    <source>
        <dbReference type="SAM" id="Coils"/>
    </source>
</evidence>
<dbReference type="OrthoDB" id="10031759at2759"/>
<feature type="coiled-coil region" evidence="1">
    <location>
        <begin position="206"/>
        <end position="247"/>
    </location>
</feature>
<evidence type="ECO:0000313" key="2">
    <source>
        <dbReference type="Proteomes" id="UP000694850"/>
    </source>
</evidence>
<dbReference type="PANTHER" id="PTHR35347">
    <property type="entry name" value="COILED-COIL DOMAIN-CONTAINING PROTEIN 175"/>
    <property type="match status" value="1"/>
</dbReference>
<dbReference type="Proteomes" id="UP000694850">
    <property type="component" value="Unplaced"/>
</dbReference>